<sequence length="64" mass="7403">MIMMKPVMNALTLMTMMVLIFNMFFVIKVTLEYMMLPNIVPLVWFIVAVPTPYFATMLTAPLLD</sequence>
<keyword evidence="1" id="KW-0812">Transmembrane</keyword>
<dbReference type="EMBL" id="MN739535">
    <property type="protein sequence ID" value="QHT11586.1"/>
    <property type="molecule type" value="Genomic_DNA"/>
</dbReference>
<keyword evidence="1" id="KW-0472">Membrane</keyword>
<feature type="transmembrane region" description="Helical" evidence="1">
    <location>
        <begin position="39"/>
        <end position="63"/>
    </location>
</feature>
<feature type="transmembrane region" description="Helical" evidence="1">
    <location>
        <begin position="7"/>
        <end position="27"/>
    </location>
</feature>
<evidence type="ECO:0000313" key="2">
    <source>
        <dbReference type="EMBL" id="QHT11586.1"/>
    </source>
</evidence>
<organism evidence="2">
    <name type="scientific">viral metagenome</name>
    <dbReference type="NCBI Taxonomy" id="1070528"/>
    <lineage>
        <taxon>unclassified sequences</taxon>
        <taxon>metagenomes</taxon>
        <taxon>organismal metagenomes</taxon>
    </lineage>
</organism>
<protein>
    <submittedName>
        <fullName evidence="2">Uncharacterized protein</fullName>
    </submittedName>
</protein>
<accession>A0A6C0D3G6</accession>
<keyword evidence="1" id="KW-1133">Transmembrane helix</keyword>
<dbReference type="AlphaFoldDB" id="A0A6C0D3G6"/>
<name>A0A6C0D3G6_9ZZZZ</name>
<proteinExistence type="predicted"/>
<evidence type="ECO:0000256" key="1">
    <source>
        <dbReference type="SAM" id="Phobius"/>
    </source>
</evidence>
<reference evidence="2" key="1">
    <citation type="journal article" date="2020" name="Nature">
        <title>Giant virus diversity and host interactions through global metagenomics.</title>
        <authorList>
            <person name="Schulz F."/>
            <person name="Roux S."/>
            <person name="Paez-Espino D."/>
            <person name="Jungbluth S."/>
            <person name="Walsh D.A."/>
            <person name="Denef V.J."/>
            <person name="McMahon K.D."/>
            <person name="Konstantinidis K.T."/>
            <person name="Eloe-Fadrosh E.A."/>
            <person name="Kyrpides N.C."/>
            <person name="Woyke T."/>
        </authorList>
    </citation>
    <scope>NUCLEOTIDE SEQUENCE</scope>
    <source>
        <strain evidence="2">GVMAG-M-3300023174-116</strain>
    </source>
</reference>